<dbReference type="InterPro" id="IPR002918">
    <property type="entry name" value="Lipase_EstA/Esterase_EstB"/>
</dbReference>
<dbReference type="SUPFAM" id="SSF53474">
    <property type="entry name" value="alpha/beta-Hydrolases"/>
    <property type="match status" value="1"/>
</dbReference>
<evidence type="ECO:0000313" key="2">
    <source>
        <dbReference type="Proteomes" id="UP000647587"/>
    </source>
</evidence>
<dbReference type="RefSeq" id="WP_189003423.1">
    <property type="nucleotide sequence ID" value="NZ_BMPP01000001.1"/>
</dbReference>
<dbReference type="InterPro" id="IPR029058">
    <property type="entry name" value="AB_hydrolase_fold"/>
</dbReference>
<reference evidence="2" key="1">
    <citation type="journal article" date="2019" name="Int. J. Syst. Evol. Microbiol.">
        <title>The Global Catalogue of Microorganisms (GCM) 10K type strain sequencing project: providing services to taxonomists for standard genome sequencing and annotation.</title>
        <authorList>
            <consortium name="The Broad Institute Genomics Platform"/>
            <consortium name="The Broad Institute Genome Sequencing Center for Infectious Disease"/>
            <person name="Wu L."/>
            <person name="Ma J."/>
        </authorList>
    </citation>
    <scope>NUCLEOTIDE SEQUENCE [LARGE SCALE GENOMIC DNA]</scope>
    <source>
        <strain evidence="2">JCM 30331</strain>
    </source>
</reference>
<dbReference type="Pfam" id="PF01674">
    <property type="entry name" value="Lipase_2"/>
    <property type="match status" value="1"/>
</dbReference>
<dbReference type="Gene3D" id="3.40.50.1820">
    <property type="entry name" value="alpha/beta hydrolase"/>
    <property type="match status" value="1"/>
</dbReference>
<protein>
    <submittedName>
        <fullName evidence="1">Lipase</fullName>
    </submittedName>
</protein>
<sequence length="238" mass="25979">MHTPFKALVTTTLTVALLSACGTTLPELPDSGSAPEPRIQALAITRHPVLFVHGYSSSGSVWTTMIANFKKDGWTDAHLFNWSYDSTRSNSVTADLIRQKVDAILAQTGATRVDIISHSMGGLSSRYFLKNLGGDSRVDAWVSLGGPNHGTNTANACWYISCYEMREGSSFLNTLNSVDETPGSVRYATWWSACDEIINPDRSVLLTGAVNTQTTCLSHSQLYQSSAVYAQVRDLIHR</sequence>
<keyword evidence="2" id="KW-1185">Reference proteome</keyword>
<proteinExistence type="predicted"/>
<evidence type="ECO:0000313" key="1">
    <source>
        <dbReference type="EMBL" id="GGK11005.1"/>
    </source>
</evidence>
<dbReference type="PROSITE" id="PS51257">
    <property type="entry name" value="PROKAR_LIPOPROTEIN"/>
    <property type="match status" value="1"/>
</dbReference>
<dbReference type="EMBL" id="BMPP01000001">
    <property type="protein sequence ID" value="GGK11005.1"/>
    <property type="molecule type" value="Genomic_DNA"/>
</dbReference>
<dbReference type="Proteomes" id="UP000647587">
    <property type="component" value="Unassembled WGS sequence"/>
</dbReference>
<gene>
    <name evidence="1" type="ORF">GCM10008955_00340</name>
</gene>
<comment type="caution">
    <text evidence="1">The sequence shown here is derived from an EMBL/GenBank/DDBJ whole genome shotgun (WGS) entry which is preliminary data.</text>
</comment>
<accession>A0ABQ2EFW3</accession>
<dbReference type="PANTHER" id="PTHR32015">
    <property type="entry name" value="FASTING INDUCED LIPASE"/>
    <property type="match status" value="1"/>
</dbReference>
<name>A0ABQ2EFW3_9DEIO</name>
<organism evidence="1 2">
    <name type="scientific">Deinococcus malanensis</name>
    <dbReference type="NCBI Taxonomy" id="1706855"/>
    <lineage>
        <taxon>Bacteria</taxon>
        <taxon>Thermotogati</taxon>
        <taxon>Deinococcota</taxon>
        <taxon>Deinococci</taxon>
        <taxon>Deinococcales</taxon>
        <taxon>Deinococcaceae</taxon>
        <taxon>Deinococcus</taxon>
    </lineage>
</organism>
<dbReference type="PANTHER" id="PTHR32015:SF1">
    <property type="entry name" value="LIPASE"/>
    <property type="match status" value="1"/>
</dbReference>